<keyword evidence="5 7" id="KW-1133">Transmembrane helix</keyword>
<dbReference type="InterPro" id="IPR005614">
    <property type="entry name" value="NrfD-like"/>
</dbReference>
<dbReference type="eggNOG" id="COG5557">
    <property type="taxonomic scope" value="Bacteria"/>
</dbReference>
<comment type="similarity">
    <text evidence="2">Belongs to the NrfD family.</text>
</comment>
<feature type="transmembrane region" description="Helical" evidence="7">
    <location>
        <begin position="93"/>
        <end position="115"/>
    </location>
</feature>
<sequence>MVNQIERGFITRGVQRCSTSKFLLWITPWTAMLIFGLYCAGLCLVKGLNQTNMDNRYAFGLWIFLDLTVIALGAGAFFTGFLLYILKFKELKAVINSAVVIGLVCYSGAMGALMVDVGQPLRAWFTFWYPNVHSMLTEVTFCISCYLTVLAIEYLPIVLKNRKLREVPGFLVFEFELHKLIYVLAGVGTFLSFFHQGSLGGLYGVLRGRPFAFREGIFVWPSTFFLFILSAAAVGPSFIILTTSMVETITKKRLVKQRAFDLLARISGLLLAVYVLAKSLDTLIWINRTSPARGFLASQYYDWKPFGTWILFAEIVLCGLVPALILLAPRLRAHRAWMVSAAALACSGVALNRFVQTVQTLALPTLSFDKFLFYTPSWQETGTFLAVTAYGILVYSFSFRYFQVFPEERELKAAQVIAPEVAEPVSAGRY</sequence>
<dbReference type="HOGENOM" id="CLU_049007_0_0_0"/>
<feature type="transmembrane region" description="Helical" evidence="7">
    <location>
        <begin position="339"/>
        <end position="362"/>
    </location>
</feature>
<protein>
    <submittedName>
        <fullName evidence="8">Polysulphide reductase, NrfD</fullName>
    </submittedName>
</protein>
<dbReference type="PANTHER" id="PTHR34856:SF2">
    <property type="entry name" value="PROTEIN NRFD"/>
    <property type="match status" value="1"/>
</dbReference>
<evidence type="ECO:0000256" key="1">
    <source>
        <dbReference type="ARBA" id="ARBA00004651"/>
    </source>
</evidence>
<dbReference type="GO" id="GO:0005886">
    <property type="term" value="C:plasma membrane"/>
    <property type="evidence" value="ECO:0007669"/>
    <property type="project" value="UniProtKB-SubCell"/>
</dbReference>
<name>Q02C05_SOLUE</name>
<reference evidence="8" key="1">
    <citation type="submission" date="2006-10" db="EMBL/GenBank/DDBJ databases">
        <title>Complete sequence of Solibacter usitatus Ellin6076.</title>
        <authorList>
            <consortium name="US DOE Joint Genome Institute"/>
            <person name="Copeland A."/>
            <person name="Lucas S."/>
            <person name="Lapidus A."/>
            <person name="Barry K."/>
            <person name="Detter J.C."/>
            <person name="Glavina del Rio T."/>
            <person name="Hammon N."/>
            <person name="Israni S."/>
            <person name="Dalin E."/>
            <person name="Tice H."/>
            <person name="Pitluck S."/>
            <person name="Thompson L.S."/>
            <person name="Brettin T."/>
            <person name="Bruce D."/>
            <person name="Han C."/>
            <person name="Tapia R."/>
            <person name="Gilna P."/>
            <person name="Schmutz J."/>
            <person name="Larimer F."/>
            <person name="Land M."/>
            <person name="Hauser L."/>
            <person name="Kyrpides N."/>
            <person name="Mikhailova N."/>
            <person name="Janssen P.H."/>
            <person name="Kuske C.R."/>
            <person name="Richardson P."/>
        </authorList>
    </citation>
    <scope>NUCLEOTIDE SEQUENCE</scope>
    <source>
        <strain evidence="8">Ellin6076</strain>
    </source>
</reference>
<organism evidence="8">
    <name type="scientific">Solibacter usitatus (strain Ellin6076)</name>
    <dbReference type="NCBI Taxonomy" id="234267"/>
    <lineage>
        <taxon>Bacteria</taxon>
        <taxon>Pseudomonadati</taxon>
        <taxon>Acidobacteriota</taxon>
        <taxon>Terriglobia</taxon>
        <taxon>Bryobacterales</taxon>
        <taxon>Solibacteraceae</taxon>
        <taxon>Candidatus Solibacter</taxon>
    </lineage>
</organism>
<keyword evidence="3" id="KW-1003">Cell membrane</keyword>
<proteinExistence type="inferred from homology"/>
<dbReference type="AlphaFoldDB" id="Q02C05"/>
<evidence type="ECO:0000256" key="2">
    <source>
        <dbReference type="ARBA" id="ARBA00008929"/>
    </source>
</evidence>
<evidence type="ECO:0000256" key="5">
    <source>
        <dbReference type="ARBA" id="ARBA00022989"/>
    </source>
</evidence>
<feature type="transmembrane region" description="Helical" evidence="7">
    <location>
        <begin position="22"/>
        <end position="47"/>
    </location>
</feature>
<accession>Q02C05</accession>
<keyword evidence="4 7" id="KW-0812">Transmembrane</keyword>
<feature type="transmembrane region" description="Helical" evidence="7">
    <location>
        <begin position="59"/>
        <end position="86"/>
    </location>
</feature>
<dbReference type="KEGG" id="sus:Acid_0399"/>
<dbReference type="InParanoid" id="Q02C05"/>
<gene>
    <name evidence="8" type="ordered locus">Acid_0399</name>
</gene>
<evidence type="ECO:0000256" key="7">
    <source>
        <dbReference type="SAM" id="Phobius"/>
    </source>
</evidence>
<dbReference type="EMBL" id="CP000473">
    <property type="protein sequence ID" value="ABJ81411.1"/>
    <property type="molecule type" value="Genomic_DNA"/>
</dbReference>
<dbReference type="PANTHER" id="PTHR34856">
    <property type="entry name" value="PROTEIN NRFD"/>
    <property type="match status" value="1"/>
</dbReference>
<comment type="subcellular location">
    <subcellularLocation>
        <location evidence="1">Cell membrane</location>
        <topology evidence="1">Multi-pass membrane protein</topology>
    </subcellularLocation>
</comment>
<dbReference type="Pfam" id="PF03916">
    <property type="entry name" value="NrfD"/>
    <property type="match status" value="1"/>
</dbReference>
<evidence type="ECO:0000256" key="3">
    <source>
        <dbReference type="ARBA" id="ARBA00022475"/>
    </source>
</evidence>
<feature type="transmembrane region" description="Helical" evidence="7">
    <location>
        <begin position="262"/>
        <end position="286"/>
    </location>
</feature>
<dbReference type="InterPro" id="IPR053549">
    <property type="entry name" value="NrfD_menaquinone_reductase"/>
</dbReference>
<feature type="transmembrane region" description="Helical" evidence="7">
    <location>
        <begin position="382"/>
        <end position="402"/>
    </location>
</feature>
<evidence type="ECO:0000256" key="6">
    <source>
        <dbReference type="ARBA" id="ARBA00023136"/>
    </source>
</evidence>
<dbReference type="NCBIfam" id="NF041784">
    <property type="entry name" value="mnquin_red_QrcD"/>
    <property type="match status" value="1"/>
</dbReference>
<dbReference type="STRING" id="234267.Acid_0399"/>
<dbReference type="InterPro" id="IPR052049">
    <property type="entry name" value="Electron_transfer_protein"/>
</dbReference>
<feature type="transmembrane region" description="Helical" evidence="7">
    <location>
        <begin position="218"/>
        <end position="241"/>
    </location>
</feature>
<evidence type="ECO:0000313" key="8">
    <source>
        <dbReference type="EMBL" id="ABJ81411.1"/>
    </source>
</evidence>
<keyword evidence="6 7" id="KW-0472">Membrane</keyword>
<feature type="transmembrane region" description="Helical" evidence="7">
    <location>
        <begin position="135"/>
        <end position="159"/>
    </location>
</feature>
<evidence type="ECO:0000256" key="4">
    <source>
        <dbReference type="ARBA" id="ARBA00022692"/>
    </source>
</evidence>
<feature type="transmembrane region" description="Helical" evidence="7">
    <location>
        <begin position="180"/>
        <end position="206"/>
    </location>
</feature>
<feature type="transmembrane region" description="Helical" evidence="7">
    <location>
        <begin position="306"/>
        <end position="327"/>
    </location>
</feature>